<dbReference type="HOGENOM" id="CLU_1791750_0_0_1"/>
<evidence type="ECO:0000256" key="1">
    <source>
        <dbReference type="SAM" id="MobiDB-lite"/>
    </source>
</evidence>
<feature type="compositionally biased region" description="Low complexity" evidence="1">
    <location>
        <begin position="83"/>
        <end position="116"/>
    </location>
</feature>
<keyword evidence="3" id="KW-1185">Reference proteome</keyword>
<dbReference type="STRING" id="13249.T1HJ80"/>
<sequence length="145" mass="15781">MASLNLNITIGWGHPESNIVIMTKEDNTKECDTPTEDKIEDFEIEETIDTSQTKGSVVKVVGYEMTESSSTGGKYSRPPTPSSRPATPASRPISPQPLYLPNLLPPQSQLLVSQEQTQTLPSEDNEEPVVLSAKVTLSLIGLPDE</sequence>
<evidence type="ECO:0000313" key="3">
    <source>
        <dbReference type="Proteomes" id="UP000015103"/>
    </source>
</evidence>
<reference evidence="2" key="1">
    <citation type="submission" date="2015-05" db="UniProtKB">
        <authorList>
            <consortium name="EnsemblMetazoa"/>
        </authorList>
    </citation>
    <scope>IDENTIFICATION</scope>
</reference>
<feature type="region of interest" description="Disordered" evidence="1">
    <location>
        <begin position="65"/>
        <end position="128"/>
    </location>
</feature>
<dbReference type="Proteomes" id="UP000015103">
    <property type="component" value="Unassembled WGS sequence"/>
</dbReference>
<proteinExistence type="predicted"/>
<dbReference type="VEuPathDB" id="VectorBase:RPRC004103"/>
<name>T1HJ80_RHOPR</name>
<dbReference type="AlphaFoldDB" id="T1HJ80"/>
<dbReference type="EMBL" id="ACPB03017017">
    <property type="status" value="NOT_ANNOTATED_CDS"/>
    <property type="molecule type" value="Genomic_DNA"/>
</dbReference>
<dbReference type="InParanoid" id="T1HJ80"/>
<evidence type="ECO:0000313" key="2">
    <source>
        <dbReference type="EnsemblMetazoa" id="RPRC004103-PA"/>
    </source>
</evidence>
<dbReference type="EMBL" id="ACPB03017018">
    <property type="status" value="NOT_ANNOTATED_CDS"/>
    <property type="molecule type" value="Genomic_DNA"/>
</dbReference>
<dbReference type="EnsemblMetazoa" id="RPRC004103-RA">
    <property type="protein sequence ID" value="RPRC004103-PA"/>
    <property type="gene ID" value="RPRC004103"/>
</dbReference>
<accession>T1HJ80</accession>
<protein>
    <submittedName>
        <fullName evidence="2">Uncharacterized protein</fullName>
    </submittedName>
</protein>
<organism evidence="2 3">
    <name type="scientific">Rhodnius prolixus</name>
    <name type="common">Triatomid bug</name>
    <dbReference type="NCBI Taxonomy" id="13249"/>
    <lineage>
        <taxon>Eukaryota</taxon>
        <taxon>Metazoa</taxon>
        <taxon>Ecdysozoa</taxon>
        <taxon>Arthropoda</taxon>
        <taxon>Hexapoda</taxon>
        <taxon>Insecta</taxon>
        <taxon>Pterygota</taxon>
        <taxon>Neoptera</taxon>
        <taxon>Paraneoptera</taxon>
        <taxon>Hemiptera</taxon>
        <taxon>Heteroptera</taxon>
        <taxon>Panheteroptera</taxon>
        <taxon>Cimicomorpha</taxon>
        <taxon>Reduviidae</taxon>
        <taxon>Triatominae</taxon>
        <taxon>Rhodnius</taxon>
    </lineage>
</organism>